<dbReference type="AlphaFoldDB" id="A0A364XXI5"/>
<protein>
    <submittedName>
        <fullName evidence="2">NYN domain-containing protein</fullName>
    </submittedName>
</protein>
<dbReference type="InterPro" id="IPR021139">
    <property type="entry name" value="NYN"/>
</dbReference>
<dbReference type="PANTHER" id="PTHR35458">
    <property type="entry name" value="SLR0755 PROTEIN"/>
    <property type="match status" value="1"/>
</dbReference>
<proteinExistence type="predicted"/>
<dbReference type="OrthoDB" id="9800236at2"/>
<dbReference type="GO" id="GO:0004540">
    <property type="term" value="F:RNA nuclease activity"/>
    <property type="evidence" value="ECO:0007669"/>
    <property type="project" value="InterPro"/>
</dbReference>
<dbReference type="Pfam" id="PF01936">
    <property type="entry name" value="NYN"/>
    <property type="match status" value="1"/>
</dbReference>
<reference evidence="2 3" key="1">
    <citation type="submission" date="2018-06" db="EMBL/GenBank/DDBJ databases">
        <title>Chryseolinea flavus sp. nov., a member of the phylum Bacteroidetes isolated from soil.</title>
        <authorList>
            <person name="Li Y."/>
            <person name="Wang J."/>
        </authorList>
    </citation>
    <scope>NUCLEOTIDE SEQUENCE [LARGE SCALE GENOMIC DNA]</scope>
    <source>
        <strain evidence="2 3">SDU1-6</strain>
    </source>
</reference>
<dbReference type="Gene3D" id="3.40.50.1010">
    <property type="entry name" value="5'-nuclease"/>
    <property type="match status" value="1"/>
</dbReference>
<name>A0A364XXI5_9BACT</name>
<evidence type="ECO:0000313" key="3">
    <source>
        <dbReference type="Proteomes" id="UP000251889"/>
    </source>
</evidence>
<evidence type="ECO:0000313" key="2">
    <source>
        <dbReference type="EMBL" id="RAV98991.1"/>
    </source>
</evidence>
<gene>
    <name evidence="2" type="ORF">DQQ10_20550</name>
</gene>
<dbReference type="RefSeq" id="WP_112748804.1">
    <property type="nucleotide sequence ID" value="NZ_QMFY01000013.1"/>
</dbReference>
<organism evidence="2 3">
    <name type="scientific">Pseudochryseolinea flava</name>
    <dbReference type="NCBI Taxonomy" id="2059302"/>
    <lineage>
        <taxon>Bacteria</taxon>
        <taxon>Pseudomonadati</taxon>
        <taxon>Bacteroidota</taxon>
        <taxon>Cytophagia</taxon>
        <taxon>Cytophagales</taxon>
        <taxon>Fulvivirgaceae</taxon>
        <taxon>Pseudochryseolinea</taxon>
    </lineage>
</organism>
<dbReference type="InterPro" id="IPR047140">
    <property type="entry name" value="LabA"/>
</dbReference>
<accession>A0A364XXI5</accession>
<keyword evidence="3" id="KW-1185">Reference proteome</keyword>
<comment type="caution">
    <text evidence="2">The sequence shown here is derived from an EMBL/GenBank/DDBJ whole genome shotgun (WGS) entry which is preliminary data.</text>
</comment>
<dbReference type="Proteomes" id="UP000251889">
    <property type="component" value="Unassembled WGS sequence"/>
</dbReference>
<feature type="domain" description="NYN" evidence="1">
    <location>
        <begin position="111"/>
        <end position="197"/>
    </location>
</feature>
<dbReference type="EMBL" id="QMFY01000013">
    <property type="protein sequence ID" value="RAV98991.1"/>
    <property type="molecule type" value="Genomic_DNA"/>
</dbReference>
<evidence type="ECO:0000259" key="1">
    <source>
        <dbReference type="Pfam" id="PF01936"/>
    </source>
</evidence>
<dbReference type="PANTHER" id="PTHR35458:SF8">
    <property type="entry name" value="SLR0650 PROTEIN"/>
    <property type="match status" value="1"/>
</dbReference>
<sequence>MGLNKVAILIDGGFFIQRFRKLNAVHPTKKDVEELIAKIMDLISRKNPCATLHPDVLMRTFYYDCEPFGKELKHPNGSKIDFSKSETFIKQTAFLKSLETVEQFALRLGDLSFSGWKIHADNKKAKPFPDFRQKGVDMKIGLDIAGMAGKKTVDKIVLVTGDSDFISPMKLARREGIQIHLYPMENYLKHELISHADFIIR</sequence>
<dbReference type="CDD" id="cd18722">
    <property type="entry name" value="PIN_NicB-like"/>
    <property type="match status" value="1"/>
</dbReference>